<dbReference type="GO" id="GO:1990072">
    <property type="term" value="C:TRAPPIII protein complex"/>
    <property type="evidence" value="ECO:0007669"/>
    <property type="project" value="TreeGrafter"/>
</dbReference>
<protein>
    <recommendedName>
        <fullName evidence="2">TPPC8 first Ig-like domain-containing protein</fullName>
    </recommendedName>
</protein>
<evidence type="ECO:0000313" key="3">
    <source>
        <dbReference type="EMBL" id="KIK07440.1"/>
    </source>
</evidence>
<dbReference type="Pfam" id="PF24545">
    <property type="entry name" value="Ig_TPPC8_1st"/>
    <property type="match status" value="1"/>
</dbReference>
<dbReference type="Pfam" id="PF12739">
    <property type="entry name" value="TRAPPC-Trs85"/>
    <property type="match status" value="1"/>
</dbReference>
<feature type="region of interest" description="Disordered" evidence="1">
    <location>
        <begin position="240"/>
        <end position="261"/>
    </location>
</feature>
<evidence type="ECO:0000313" key="4">
    <source>
        <dbReference type="Proteomes" id="UP000054477"/>
    </source>
</evidence>
<dbReference type="PANTHER" id="PTHR12975">
    <property type="entry name" value="TRANSPORT PROTEIN TRAPP"/>
    <property type="match status" value="1"/>
</dbReference>
<dbReference type="InterPro" id="IPR024420">
    <property type="entry name" value="TRAPP_III_complex_Trs85"/>
</dbReference>
<evidence type="ECO:0000259" key="2">
    <source>
        <dbReference type="Pfam" id="PF24545"/>
    </source>
</evidence>
<organism evidence="3 4">
    <name type="scientific">Laccaria amethystina LaAM-08-1</name>
    <dbReference type="NCBI Taxonomy" id="1095629"/>
    <lineage>
        <taxon>Eukaryota</taxon>
        <taxon>Fungi</taxon>
        <taxon>Dikarya</taxon>
        <taxon>Basidiomycota</taxon>
        <taxon>Agaricomycotina</taxon>
        <taxon>Agaricomycetes</taxon>
        <taxon>Agaricomycetidae</taxon>
        <taxon>Agaricales</taxon>
        <taxon>Agaricineae</taxon>
        <taxon>Hydnangiaceae</taxon>
        <taxon>Laccaria</taxon>
    </lineage>
</organism>
<feature type="compositionally biased region" description="Polar residues" evidence="1">
    <location>
        <begin position="350"/>
        <end position="362"/>
    </location>
</feature>
<sequence>MPSVLPSSLSPHICILPSPDLDQLLQSSSLPPLPNILQSFSPLPDVTTRTTSLVSIPHTSFALRFSDLAEIEHACNEDEDERAVRMLDWISARISKRCAKWVRDIERLGGDLDNPRTPWWDELRRCAEGDHVPAKTEGWNHPVAVIFAVSTTAPNPLQAINALHSRALQFPPWVDTTFLRYTLIVHPQNSPLSDEEAGALFNAVKKQYGLHSYLLSLNLPTTPPPPVPVPALIPRLPLPPSPDSSVAKPLNPDPNEPTSPTFPTVLNTLRMEENDIKHTARFTREFVVMSLVPWMEKCVLDWNETFSSNRRLPSRLFSSTRRLFGSPSPTPPIHSASASISSLPGRASPSMPSNGVANPPSQQRRLAEFSTILGDFKLAVMVWESLRKENKGGSDILPLLLSPSPTLPLHASTALSNIKSQSTDPPPHAQLRALLYAKASGGLYGRLVMFAEEAPSALLLAHAALLSTKKQAIRRAAFWYIDAANRLEKCGIKPLTMYFLRKAKELYKMESRKSLSPSFWESEGKSPNNLDDFGGIISGIEHPLGRLLYTTGDVAGAVRVFLGLLRGSSNLHHPSNASSDNVSKWTESDKAYLDDFRVAYAHLSTTEPDKIAAADLKIPIRFCVEGQTRIKFLTGSVNDDASTWDELEETWRTFWKSRGGKEGLVDRKKACTGELIWVDLMLRNPLDAELNLTEISLVVHEKSGAELTSTNVFVEVETIDEVILGPRESRTVPVSLKSQRATSLVITSATYKFLSYLRSTEHLASRGRRLHNTAAQRQKPAYAPDIPLRVDIAPASHKLLVSFVEDSHLHLIQGETKVLTLSLSNAGLAPVEEIWMVGADDGIWLHSDDDESESTPAAEVIRSQNSLKPQEPLRLPITRIEPGESLNLPVILHAEQADTHELNLMFVFRESNTGPFHCTRLTWTYEVQPLFYVVATAEPSRAQGRSYVVNVDVTSRSMSSTVKLSQITTLSPLWRCGPLTGSDFGTVPPHQCVRLLLEANPWHDGVGSQETLDFLSEQLGSVLRGADVKSSDPPSIDLLCSHTSKFPPNSVQKTAMRHFIHSNRRKFTSHNISQVHPYIPSMTYPSIFPLYNPASVDILVFWEIPMQQRFGHVSLYGLTLGARHGVLHSMIEEAESAKVKRSMYTETQKENLEVLDAIKGSEWNMEMDPVALSIQQPNIISHDFSKGPCRLSIAFNLRNHSLTHGVRCTLRMSPEPTSSSPNSSSPLPAPYFGRLTFRDSIPPCQTVTIRPKVWISQPGTYSLNGWILETEVSWPVSNQARQQRYRQEPPSREGSYLIIHDSRT</sequence>
<reference evidence="3 4" key="1">
    <citation type="submission" date="2014-04" db="EMBL/GenBank/DDBJ databases">
        <authorList>
            <consortium name="DOE Joint Genome Institute"/>
            <person name="Kuo A."/>
            <person name="Kohler A."/>
            <person name="Nagy L.G."/>
            <person name="Floudas D."/>
            <person name="Copeland A."/>
            <person name="Barry K.W."/>
            <person name="Cichocki N."/>
            <person name="Veneault-Fourrey C."/>
            <person name="LaButti K."/>
            <person name="Lindquist E.A."/>
            <person name="Lipzen A."/>
            <person name="Lundell T."/>
            <person name="Morin E."/>
            <person name="Murat C."/>
            <person name="Sun H."/>
            <person name="Tunlid A."/>
            <person name="Henrissat B."/>
            <person name="Grigoriev I.V."/>
            <person name="Hibbett D.S."/>
            <person name="Martin F."/>
            <person name="Nordberg H.P."/>
            <person name="Cantor M.N."/>
            <person name="Hua S.X."/>
        </authorList>
    </citation>
    <scope>NUCLEOTIDE SEQUENCE [LARGE SCALE GENOMIC DNA]</scope>
    <source>
        <strain evidence="3 4">LaAM-08-1</strain>
    </source>
</reference>
<dbReference type="Proteomes" id="UP000054477">
    <property type="component" value="Unassembled WGS sequence"/>
</dbReference>
<feature type="compositionally biased region" description="Low complexity" evidence="1">
    <location>
        <begin position="333"/>
        <end position="344"/>
    </location>
</feature>
<proteinExistence type="predicted"/>
<reference evidence="4" key="2">
    <citation type="submission" date="2015-01" db="EMBL/GenBank/DDBJ databases">
        <title>Evolutionary Origins and Diversification of the Mycorrhizal Mutualists.</title>
        <authorList>
            <consortium name="DOE Joint Genome Institute"/>
            <consortium name="Mycorrhizal Genomics Consortium"/>
            <person name="Kohler A."/>
            <person name="Kuo A."/>
            <person name="Nagy L.G."/>
            <person name="Floudas D."/>
            <person name="Copeland A."/>
            <person name="Barry K.W."/>
            <person name="Cichocki N."/>
            <person name="Veneault-Fourrey C."/>
            <person name="LaButti K."/>
            <person name="Lindquist E.A."/>
            <person name="Lipzen A."/>
            <person name="Lundell T."/>
            <person name="Morin E."/>
            <person name="Murat C."/>
            <person name="Riley R."/>
            <person name="Ohm R."/>
            <person name="Sun H."/>
            <person name="Tunlid A."/>
            <person name="Henrissat B."/>
            <person name="Grigoriev I.V."/>
            <person name="Hibbett D.S."/>
            <person name="Martin F."/>
        </authorList>
    </citation>
    <scope>NUCLEOTIDE SEQUENCE [LARGE SCALE GENOMIC DNA]</scope>
    <source>
        <strain evidence="4">LaAM-08-1</strain>
    </source>
</reference>
<dbReference type="PANTHER" id="PTHR12975:SF6">
    <property type="entry name" value="TRAFFICKING PROTEIN PARTICLE COMPLEX SUBUNIT 8"/>
    <property type="match status" value="1"/>
</dbReference>
<name>A0A0C9X5J9_9AGAR</name>
<dbReference type="STRING" id="1095629.A0A0C9X5J9"/>
<gene>
    <name evidence="3" type="ORF">K443DRAFT_129118</name>
</gene>
<dbReference type="HOGENOM" id="CLU_004823_3_0_1"/>
<dbReference type="OrthoDB" id="203724at2759"/>
<feature type="region of interest" description="Disordered" evidence="1">
    <location>
        <begin position="1281"/>
        <end position="1304"/>
    </location>
</feature>
<feature type="region of interest" description="Disordered" evidence="1">
    <location>
        <begin position="323"/>
        <end position="362"/>
    </location>
</feature>
<keyword evidence="4" id="KW-1185">Reference proteome</keyword>
<dbReference type="EMBL" id="KN838547">
    <property type="protein sequence ID" value="KIK07440.1"/>
    <property type="molecule type" value="Genomic_DNA"/>
</dbReference>
<feature type="domain" description="TPPC8 first Ig-like" evidence="2">
    <location>
        <begin position="669"/>
        <end position="805"/>
    </location>
</feature>
<evidence type="ECO:0000256" key="1">
    <source>
        <dbReference type="SAM" id="MobiDB-lite"/>
    </source>
</evidence>
<accession>A0A0C9X5J9</accession>
<dbReference type="InterPro" id="IPR058541">
    <property type="entry name" value="Ig_TPPC8_1st"/>
</dbReference>